<feature type="compositionally biased region" description="Polar residues" evidence="5">
    <location>
        <begin position="298"/>
        <end position="309"/>
    </location>
</feature>
<gene>
    <name evidence="7" type="ORF">KQY15_02295</name>
</gene>
<feature type="region of interest" description="Disordered" evidence="5">
    <location>
        <begin position="298"/>
        <end position="317"/>
    </location>
</feature>
<comment type="caution">
    <text evidence="7">The sequence shown here is derived from an EMBL/GenBank/DDBJ whole genome shotgun (WGS) entry which is preliminary data.</text>
</comment>
<keyword evidence="3" id="KW-0378">Hydrolase</keyword>
<reference evidence="7 8" key="1">
    <citation type="submission" date="2021-06" db="EMBL/GenBank/DDBJ databases">
        <title>Rheinheimera indica sp. nov., isolated from deep-sea sediment.</title>
        <authorList>
            <person name="Wang Z."/>
            <person name="Zhang X.-Y."/>
        </authorList>
    </citation>
    <scope>NUCLEOTIDE SEQUENCE [LARGE SCALE GENOMIC DNA]</scope>
    <source>
        <strain evidence="7 8">SM2107</strain>
    </source>
</reference>
<organism evidence="7 8">
    <name type="scientific">Arsukibacterium indicum</name>
    <dbReference type="NCBI Taxonomy" id="2848612"/>
    <lineage>
        <taxon>Bacteria</taxon>
        <taxon>Pseudomonadati</taxon>
        <taxon>Pseudomonadota</taxon>
        <taxon>Gammaproteobacteria</taxon>
        <taxon>Chromatiales</taxon>
        <taxon>Chromatiaceae</taxon>
        <taxon>Arsukibacterium</taxon>
    </lineage>
</organism>
<sequence length="450" mass="48472">MSKLHLLAASMINQPLLMEISHAKSFIADLRQRIVSSDTEQELHDKEKQVADSSRYHPVTGSYRFYDIHHSVAVISIRGALAHKQGWYSWLMGYNIISYALEQAITDPDVKGVYLDMHTPGGTVMGAFDCADLVKRASLIKPVWAIANDMNCSAGQLIASAASRRLVTQTGIVGSIGVVAGHTSYEQYLKDMGLEITLLHSGSRKVDGNPYQNLPKDVADRWQAELDETRNKFASKVSGYTGMSLQSILNTEAATYEGQKAVDVGLADELVHSADGIGIMAEFVKNLSTTITTGTVKMSNKENSQQAESSKAPEAAAVEVNQPEAAATTEPVVQVEQTATADLVIELCEQAGMQDQIANLVKAKLTEAGVKARLTTLSGVRDTLAAANLGHLFADVSAKLDNPAEMLQVALTAATAHGEDREVNSSKQVVTEAAVKQPDTKKAYSDPSRL</sequence>
<dbReference type="RefSeq" id="WP_217666824.1">
    <property type="nucleotide sequence ID" value="NZ_JAHRID010000001.1"/>
</dbReference>
<accession>A0ABS6MGL5</accession>
<evidence type="ECO:0000313" key="8">
    <source>
        <dbReference type="Proteomes" id="UP000704611"/>
    </source>
</evidence>
<feature type="compositionally biased region" description="Basic and acidic residues" evidence="5">
    <location>
        <begin position="438"/>
        <end position="450"/>
    </location>
</feature>
<comment type="similarity">
    <text evidence="1">Belongs to the peptidase S49 family.</text>
</comment>
<evidence type="ECO:0000256" key="3">
    <source>
        <dbReference type="ARBA" id="ARBA00022801"/>
    </source>
</evidence>
<feature type="region of interest" description="Disordered" evidence="5">
    <location>
        <begin position="418"/>
        <end position="450"/>
    </location>
</feature>
<evidence type="ECO:0000256" key="5">
    <source>
        <dbReference type="SAM" id="MobiDB-lite"/>
    </source>
</evidence>
<dbReference type="PANTHER" id="PTHR33209">
    <property type="entry name" value="PROTEASE 4"/>
    <property type="match status" value="1"/>
</dbReference>
<evidence type="ECO:0000256" key="2">
    <source>
        <dbReference type="ARBA" id="ARBA00022670"/>
    </source>
</evidence>
<dbReference type="Proteomes" id="UP000704611">
    <property type="component" value="Unassembled WGS sequence"/>
</dbReference>
<evidence type="ECO:0000256" key="1">
    <source>
        <dbReference type="ARBA" id="ARBA00008683"/>
    </source>
</evidence>
<name>A0ABS6MGL5_9GAMM</name>
<dbReference type="Pfam" id="PF01343">
    <property type="entry name" value="Peptidase_S49"/>
    <property type="match status" value="1"/>
</dbReference>
<protein>
    <submittedName>
        <fullName evidence="7">S49 family peptidase</fullName>
    </submittedName>
</protein>
<dbReference type="InterPro" id="IPR033855">
    <property type="entry name" value="Protein_C"/>
</dbReference>
<keyword evidence="8" id="KW-1185">Reference proteome</keyword>
<evidence type="ECO:0000256" key="4">
    <source>
        <dbReference type="ARBA" id="ARBA00022825"/>
    </source>
</evidence>
<proteinExistence type="inferred from homology"/>
<dbReference type="EMBL" id="JAHRID010000001">
    <property type="protein sequence ID" value="MBV2127928.1"/>
    <property type="molecule type" value="Genomic_DNA"/>
</dbReference>
<evidence type="ECO:0000313" key="7">
    <source>
        <dbReference type="EMBL" id="MBV2127928.1"/>
    </source>
</evidence>
<dbReference type="CDD" id="cd07022">
    <property type="entry name" value="S49_Sppa_36K_type"/>
    <property type="match status" value="1"/>
</dbReference>
<evidence type="ECO:0000259" key="6">
    <source>
        <dbReference type="Pfam" id="PF01343"/>
    </source>
</evidence>
<dbReference type="PANTHER" id="PTHR33209:SF1">
    <property type="entry name" value="PEPTIDASE S49 DOMAIN-CONTAINING PROTEIN"/>
    <property type="match status" value="1"/>
</dbReference>
<feature type="domain" description="Peptidase S49" evidence="6">
    <location>
        <begin position="140"/>
        <end position="282"/>
    </location>
</feature>
<dbReference type="InterPro" id="IPR002142">
    <property type="entry name" value="Peptidase_S49"/>
</dbReference>
<keyword evidence="4" id="KW-0720">Serine protease</keyword>
<keyword evidence="2" id="KW-0645">Protease</keyword>